<dbReference type="GO" id="GO:0015562">
    <property type="term" value="F:efflux transmembrane transporter activity"/>
    <property type="evidence" value="ECO:0007669"/>
    <property type="project" value="InterPro"/>
</dbReference>
<dbReference type="InterPro" id="IPR010131">
    <property type="entry name" value="MdtP/NodT-like"/>
</dbReference>
<dbReference type="GO" id="GO:0016020">
    <property type="term" value="C:membrane"/>
    <property type="evidence" value="ECO:0007669"/>
    <property type="project" value="UniProtKB-SubCell"/>
</dbReference>
<evidence type="ECO:0008006" key="4">
    <source>
        <dbReference type="Google" id="ProtNLM"/>
    </source>
</evidence>
<organism evidence="3">
    <name type="scientific">Pseudomonas marincola</name>
    <dbReference type="NCBI Taxonomy" id="437900"/>
    <lineage>
        <taxon>Bacteria</taxon>
        <taxon>Pseudomonadati</taxon>
        <taxon>Pseudomonadota</taxon>
        <taxon>Gammaproteobacteria</taxon>
        <taxon>Pseudomonadales</taxon>
        <taxon>Pseudomonadaceae</taxon>
        <taxon>Pseudomonas</taxon>
    </lineage>
</organism>
<dbReference type="AlphaFoldDB" id="A0A653E060"/>
<protein>
    <recommendedName>
        <fullName evidence="4">Outer membrane protein TolC</fullName>
    </recommendedName>
</protein>
<name>A0A653E060_9PSED</name>
<dbReference type="RefSeq" id="WP_150547417.1">
    <property type="nucleotide sequence ID" value="NZ_LR215729.2"/>
</dbReference>
<reference evidence="3" key="1">
    <citation type="submission" date="2019-02" db="EMBL/GenBank/DDBJ databases">
        <authorList>
            <consortium name="Genoscope - CEA"/>
            <person name="William W."/>
        </authorList>
    </citation>
    <scope>NUCLEOTIDE SEQUENCE [LARGE SCALE GENOMIC DNA]</scope>
    <source>
        <strain evidence="3">YSy11</strain>
    </source>
</reference>
<dbReference type="Gene3D" id="1.20.1600.10">
    <property type="entry name" value="Outer membrane efflux proteins (OEP)"/>
    <property type="match status" value="1"/>
</dbReference>
<gene>
    <name evidence="3" type="ORF">PMYSY11_0387</name>
</gene>
<dbReference type="SUPFAM" id="SSF56954">
    <property type="entry name" value="Outer membrane efflux proteins (OEP)"/>
    <property type="match status" value="1"/>
</dbReference>
<comment type="subcellular location">
    <subcellularLocation>
        <location evidence="1">Cell outer membrane</location>
    </subcellularLocation>
</comment>
<accession>A0A653E060</accession>
<dbReference type="PANTHER" id="PTHR30203:SF24">
    <property type="entry name" value="BLR4935 PROTEIN"/>
    <property type="match status" value="1"/>
</dbReference>
<keyword evidence="2" id="KW-0175">Coiled coil</keyword>
<feature type="coiled-coil region" evidence="2">
    <location>
        <begin position="323"/>
        <end position="357"/>
    </location>
</feature>
<evidence type="ECO:0000256" key="2">
    <source>
        <dbReference type="SAM" id="Coils"/>
    </source>
</evidence>
<evidence type="ECO:0000313" key="3">
    <source>
        <dbReference type="EMBL" id="VEV95434.1"/>
    </source>
</evidence>
<evidence type="ECO:0000256" key="1">
    <source>
        <dbReference type="ARBA" id="ARBA00004442"/>
    </source>
</evidence>
<sequence length="420" mass="46589">MNVHRSHPRRSACALVCSLVLGGFIPNISSALTLDEALRIAEAQAPSLNAQTADVELARSMAKPADQLPDPKLLLGLNNFPISGDNRGELNAEPMTMQMVGISQEVTSSDKRQARVAMAQATIETAQAQRQIERLNVRLQTALAWISARATEQKLQLFKQLYSENKLFAAAIRASIAGGQGQSADSVAPRQEALLLAEQQDSLEQERSQQRAALRRWIGEDARQPLTGKLPQWQPAPAQFSHALEQHPELAVYEPMGRQADAAISAAVAEKQPDWAWQVAYQKRGADFGDMVSVQFSIDLPVFAGSRQDPKIAASHSARNRLDAQREAKLRQHRQQLDDLQAQYHRLARAVERSQSQLIPLAIDKVQLSLADYRAGKNQLANLISARRELIEARLRDIDLQQQRSLVSANLHYAYTEISQ</sequence>
<proteinExistence type="predicted"/>
<dbReference type="EMBL" id="LR215729">
    <property type="protein sequence ID" value="VEV95434.1"/>
    <property type="molecule type" value="Genomic_DNA"/>
</dbReference>
<dbReference type="PANTHER" id="PTHR30203">
    <property type="entry name" value="OUTER MEMBRANE CATION EFFLUX PROTEIN"/>
    <property type="match status" value="1"/>
</dbReference>